<feature type="domain" description="HTH tetR-type" evidence="3">
    <location>
        <begin position="6"/>
        <end position="66"/>
    </location>
</feature>
<dbReference type="InterPro" id="IPR050109">
    <property type="entry name" value="HTH-type_TetR-like_transc_reg"/>
</dbReference>
<dbReference type="PANTHER" id="PTHR30055">
    <property type="entry name" value="HTH-TYPE TRANSCRIPTIONAL REGULATOR RUTR"/>
    <property type="match status" value="1"/>
</dbReference>
<dbReference type="Proteomes" id="UP000228535">
    <property type="component" value="Unassembled WGS sequence"/>
</dbReference>
<proteinExistence type="predicted"/>
<dbReference type="SUPFAM" id="SSF48498">
    <property type="entry name" value="Tetracyclin repressor-like, C-terminal domain"/>
    <property type="match status" value="1"/>
</dbReference>
<sequence length="201" mass="23383">MTEKRDDKRNQILQAAAQCFSRFGYDKTTLQDIGDAARLNKASLYYYYKNKEDLFIQVVLREAERYLSALQEQVQPLTRATDKILAYLTGRLDYYRLVLNLHQLSIESLQRLEPMFDDVYQAVREQELAFLGELLREGVADREFLKLQPERAADALLAVADGLKHEAVQRSRTRFAHEVDYGPVQEKMTYTLTLLLNGLRK</sequence>
<dbReference type="Gene3D" id="1.10.10.60">
    <property type="entry name" value="Homeodomain-like"/>
    <property type="match status" value="1"/>
</dbReference>
<dbReference type="InterPro" id="IPR036271">
    <property type="entry name" value="Tet_transcr_reg_TetR-rel_C_sf"/>
</dbReference>
<keyword evidence="5" id="KW-1185">Reference proteome</keyword>
<dbReference type="InterPro" id="IPR009057">
    <property type="entry name" value="Homeodomain-like_sf"/>
</dbReference>
<evidence type="ECO:0000256" key="1">
    <source>
        <dbReference type="ARBA" id="ARBA00023125"/>
    </source>
</evidence>
<dbReference type="GO" id="GO:0003700">
    <property type="term" value="F:DNA-binding transcription factor activity"/>
    <property type="evidence" value="ECO:0007669"/>
    <property type="project" value="TreeGrafter"/>
</dbReference>
<keyword evidence="1 2" id="KW-0238">DNA-binding</keyword>
<dbReference type="EMBL" id="PGFA01000001">
    <property type="protein sequence ID" value="PJJ60914.1"/>
    <property type="molecule type" value="Genomic_DNA"/>
</dbReference>
<dbReference type="Pfam" id="PF00440">
    <property type="entry name" value="TetR_N"/>
    <property type="match status" value="1"/>
</dbReference>
<evidence type="ECO:0000259" key="3">
    <source>
        <dbReference type="PROSITE" id="PS50977"/>
    </source>
</evidence>
<dbReference type="PRINTS" id="PR00455">
    <property type="entry name" value="HTHTETR"/>
</dbReference>
<feature type="DNA-binding region" description="H-T-H motif" evidence="2">
    <location>
        <begin position="29"/>
        <end position="48"/>
    </location>
</feature>
<gene>
    <name evidence="4" type="ORF">CLV45_2350</name>
</gene>
<dbReference type="Gene3D" id="1.10.357.10">
    <property type="entry name" value="Tetracycline Repressor, domain 2"/>
    <property type="match status" value="1"/>
</dbReference>
<comment type="caution">
    <text evidence="4">The sequence shown here is derived from an EMBL/GenBank/DDBJ whole genome shotgun (WGS) entry which is preliminary data.</text>
</comment>
<dbReference type="OrthoDB" id="9789566at2"/>
<dbReference type="InterPro" id="IPR001647">
    <property type="entry name" value="HTH_TetR"/>
</dbReference>
<protein>
    <submittedName>
        <fullName evidence="4">AcrR family transcriptional regulator</fullName>
    </submittedName>
</protein>
<dbReference type="RefSeq" id="WP_100336538.1">
    <property type="nucleotide sequence ID" value="NZ_PGFA01000001.1"/>
</dbReference>
<accession>A0A2M9BSI8</accession>
<dbReference type="PROSITE" id="PS50977">
    <property type="entry name" value="HTH_TETR_2"/>
    <property type="match status" value="1"/>
</dbReference>
<dbReference type="GO" id="GO:0000976">
    <property type="term" value="F:transcription cis-regulatory region binding"/>
    <property type="evidence" value="ECO:0007669"/>
    <property type="project" value="TreeGrafter"/>
</dbReference>
<organism evidence="4 5">
    <name type="scientific">Hymenobacter chitinivorans DSM 11115</name>
    <dbReference type="NCBI Taxonomy" id="1121954"/>
    <lineage>
        <taxon>Bacteria</taxon>
        <taxon>Pseudomonadati</taxon>
        <taxon>Bacteroidota</taxon>
        <taxon>Cytophagia</taxon>
        <taxon>Cytophagales</taxon>
        <taxon>Hymenobacteraceae</taxon>
        <taxon>Hymenobacter</taxon>
    </lineage>
</organism>
<reference evidence="4 5" key="1">
    <citation type="submission" date="2017-11" db="EMBL/GenBank/DDBJ databases">
        <title>Genomic Encyclopedia of Archaeal and Bacterial Type Strains, Phase II (KMG-II): From Individual Species to Whole Genera.</title>
        <authorList>
            <person name="Goeker M."/>
        </authorList>
    </citation>
    <scope>NUCLEOTIDE SEQUENCE [LARGE SCALE GENOMIC DNA]</scope>
    <source>
        <strain evidence="4 5">DSM 11115</strain>
    </source>
</reference>
<evidence type="ECO:0000313" key="5">
    <source>
        <dbReference type="Proteomes" id="UP000228535"/>
    </source>
</evidence>
<dbReference type="PANTHER" id="PTHR30055:SF226">
    <property type="entry name" value="HTH-TYPE TRANSCRIPTIONAL REGULATOR PKSA"/>
    <property type="match status" value="1"/>
</dbReference>
<dbReference type="AlphaFoldDB" id="A0A2M9BSI8"/>
<evidence type="ECO:0000313" key="4">
    <source>
        <dbReference type="EMBL" id="PJJ60914.1"/>
    </source>
</evidence>
<dbReference type="SUPFAM" id="SSF46689">
    <property type="entry name" value="Homeodomain-like"/>
    <property type="match status" value="1"/>
</dbReference>
<evidence type="ECO:0000256" key="2">
    <source>
        <dbReference type="PROSITE-ProRule" id="PRU00335"/>
    </source>
</evidence>
<name>A0A2M9BSI8_9BACT</name>